<protein>
    <submittedName>
        <fullName evidence="10">ABC transporter ATP-binding protein</fullName>
    </submittedName>
</protein>
<dbReference type="InterPro" id="IPR036640">
    <property type="entry name" value="ABC1_TM_sf"/>
</dbReference>
<dbReference type="InterPro" id="IPR027417">
    <property type="entry name" value="P-loop_NTPase"/>
</dbReference>
<dbReference type="PANTHER" id="PTHR24221">
    <property type="entry name" value="ATP-BINDING CASSETTE SUB-FAMILY B"/>
    <property type="match status" value="1"/>
</dbReference>
<evidence type="ECO:0000256" key="1">
    <source>
        <dbReference type="ARBA" id="ARBA00004651"/>
    </source>
</evidence>
<evidence type="ECO:0000256" key="7">
    <source>
        <dbReference type="SAM" id="Phobius"/>
    </source>
</evidence>
<dbReference type="EMBL" id="BAAATD010000005">
    <property type="protein sequence ID" value="GAA2603700.1"/>
    <property type="molecule type" value="Genomic_DNA"/>
</dbReference>
<proteinExistence type="predicted"/>
<accession>A0ABN3PX23</accession>
<dbReference type="PANTHER" id="PTHR24221:SF654">
    <property type="entry name" value="ATP-BINDING CASSETTE SUB-FAMILY B MEMBER 6"/>
    <property type="match status" value="1"/>
</dbReference>
<keyword evidence="3" id="KW-0547">Nucleotide-binding</keyword>
<evidence type="ECO:0000256" key="4">
    <source>
        <dbReference type="ARBA" id="ARBA00022840"/>
    </source>
</evidence>
<sequence length="575" mass="61719">MSAETLPVATPAQVRAYARRLTLRHPRALFGALALHGLAAVAGLVTPRLLGELVEGVRDHSVDIDTVGLAIAAFVIVQSVLIRYASLASARLGERVLAELREEFVDRVLALPLSRVERAGTGDLVTRTSRDVDALATTVRYAVPETLIAIVACAFTFGALLLVGPLLALPCLVALPLLWGVMRWYLPRAHAGYLRENATWADMTDGMAETVNGARTIEALRLAGRRHRRVDDDIAAAYAVERYTLGLRTVLYPVIEMSFVLPVAATLLVGGWFHMHDMASLAQVTAATLYVQQLIGPVEMLLMWLDELQLGGASLARLLGVGDVGPDRSPNGRRPAGETLTARDVHYAYRDGHDVLQGIDLALRPGERLAVVGPSGAGKSTLGRLLAGIDGPRAGSVTVGDEVAHVPLVELPLDDLRGHVALVTQEHHVFRGTLRDNLVMARPDATDQQITAALAAVDWDGPELQTVVGSGGEPLSPAQAQQLALARLVLADPHTLVLDEATSLLDPRAARHLERSLAAVLEGRTVVAIAHRLHTAHDADRVAVVENGRITELGTHHDLIEANGPYAALWSSWQR</sequence>
<feature type="transmembrane region" description="Helical" evidence="7">
    <location>
        <begin position="28"/>
        <end position="46"/>
    </location>
</feature>
<feature type="transmembrane region" description="Helical" evidence="7">
    <location>
        <begin position="66"/>
        <end position="85"/>
    </location>
</feature>
<evidence type="ECO:0000259" key="8">
    <source>
        <dbReference type="PROSITE" id="PS50893"/>
    </source>
</evidence>
<keyword evidence="4 10" id="KW-0067">ATP-binding</keyword>
<evidence type="ECO:0000256" key="5">
    <source>
        <dbReference type="ARBA" id="ARBA00022989"/>
    </source>
</evidence>
<dbReference type="Pfam" id="PF00664">
    <property type="entry name" value="ABC_membrane"/>
    <property type="match status" value="1"/>
</dbReference>
<dbReference type="SUPFAM" id="SSF90123">
    <property type="entry name" value="ABC transporter transmembrane region"/>
    <property type="match status" value="1"/>
</dbReference>
<dbReference type="CDD" id="cd07346">
    <property type="entry name" value="ABC_6TM_exporters"/>
    <property type="match status" value="1"/>
</dbReference>
<dbReference type="SMART" id="SM00382">
    <property type="entry name" value="AAA"/>
    <property type="match status" value="1"/>
</dbReference>
<dbReference type="RefSeq" id="WP_344543331.1">
    <property type="nucleotide sequence ID" value="NZ_BAAATD010000005.1"/>
</dbReference>
<gene>
    <name evidence="10" type="ORF">GCM10010411_42300</name>
</gene>
<dbReference type="PROSITE" id="PS50893">
    <property type="entry name" value="ABC_TRANSPORTER_2"/>
    <property type="match status" value="1"/>
</dbReference>
<reference evidence="10 11" key="1">
    <citation type="journal article" date="2019" name="Int. J. Syst. Evol. Microbiol.">
        <title>The Global Catalogue of Microorganisms (GCM) 10K type strain sequencing project: providing services to taxonomists for standard genome sequencing and annotation.</title>
        <authorList>
            <consortium name="The Broad Institute Genomics Platform"/>
            <consortium name="The Broad Institute Genome Sequencing Center for Infectious Disease"/>
            <person name="Wu L."/>
            <person name="Ma J."/>
        </authorList>
    </citation>
    <scope>NUCLEOTIDE SEQUENCE [LARGE SCALE GENOMIC DNA]</scope>
    <source>
        <strain evidence="10 11">JCM 6833</strain>
    </source>
</reference>
<keyword evidence="2 7" id="KW-0812">Transmembrane</keyword>
<dbReference type="Pfam" id="PF00005">
    <property type="entry name" value="ABC_tran"/>
    <property type="match status" value="1"/>
</dbReference>
<feature type="transmembrane region" description="Helical" evidence="7">
    <location>
        <begin position="147"/>
        <end position="179"/>
    </location>
</feature>
<evidence type="ECO:0000256" key="2">
    <source>
        <dbReference type="ARBA" id="ARBA00022692"/>
    </source>
</evidence>
<evidence type="ECO:0000259" key="9">
    <source>
        <dbReference type="PROSITE" id="PS50929"/>
    </source>
</evidence>
<dbReference type="InterPro" id="IPR003439">
    <property type="entry name" value="ABC_transporter-like_ATP-bd"/>
</dbReference>
<keyword evidence="5 7" id="KW-1133">Transmembrane helix</keyword>
<feature type="domain" description="ABC transporter" evidence="8">
    <location>
        <begin position="340"/>
        <end position="572"/>
    </location>
</feature>
<evidence type="ECO:0000313" key="10">
    <source>
        <dbReference type="EMBL" id="GAA2603700.1"/>
    </source>
</evidence>
<comment type="caution">
    <text evidence="10">The sequence shown here is derived from an EMBL/GenBank/DDBJ whole genome shotgun (WGS) entry which is preliminary data.</text>
</comment>
<keyword evidence="11" id="KW-1185">Reference proteome</keyword>
<dbReference type="Gene3D" id="3.40.50.300">
    <property type="entry name" value="P-loop containing nucleotide triphosphate hydrolases"/>
    <property type="match status" value="1"/>
</dbReference>
<name>A0ABN3PX23_9ACTN</name>
<dbReference type="Gene3D" id="1.20.1560.10">
    <property type="entry name" value="ABC transporter type 1, transmembrane domain"/>
    <property type="match status" value="1"/>
</dbReference>
<keyword evidence="6 7" id="KW-0472">Membrane</keyword>
<dbReference type="InterPro" id="IPR039421">
    <property type="entry name" value="Type_1_exporter"/>
</dbReference>
<dbReference type="InterPro" id="IPR011527">
    <property type="entry name" value="ABC1_TM_dom"/>
</dbReference>
<dbReference type="InterPro" id="IPR003593">
    <property type="entry name" value="AAA+_ATPase"/>
</dbReference>
<dbReference type="PROSITE" id="PS50929">
    <property type="entry name" value="ABC_TM1F"/>
    <property type="match status" value="1"/>
</dbReference>
<dbReference type="GO" id="GO:0005524">
    <property type="term" value="F:ATP binding"/>
    <property type="evidence" value="ECO:0007669"/>
    <property type="project" value="UniProtKB-KW"/>
</dbReference>
<feature type="domain" description="ABC transmembrane type-1" evidence="9">
    <location>
        <begin position="30"/>
        <end position="310"/>
    </location>
</feature>
<organism evidence="10 11">
    <name type="scientific">Actinomadura fulvescens</name>
    <dbReference type="NCBI Taxonomy" id="46160"/>
    <lineage>
        <taxon>Bacteria</taxon>
        <taxon>Bacillati</taxon>
        <taxon>Actinomycetota</taxon>
        <taxon>Actinomycetes</taxon>
        <taxon>Streptosporangiales</taxon>
        <taxon>Thermomonosporaceae</taxon>
        <taxon>Actinomadura</taxon>
    </lineage>
</organism>
<dbReference type="SUPFAM" id="SSF52540">
    <property type="entry name" value="P-loop containing nucleoside triphosphate hydrolases"/>
    <property type="match status" value="1"/>
</dbReference>
<evidence type="ECO:0000313" key="11">
    <source>
        <dbReference type="Proteomes" id="UP001501509"/>
    </source>
</evidence>
<dbReference type="Proteomes" id="UP001501509">
    <property type="component" value="Unassembled WGS sequence"/>
</dbReference>
<evidence type="ECO:0000256" key="6">
    <source>
        <dbReference type="ARBA" id="ARBA00023136"/>
    </source>
</evidence>
<comment type="subcellular location">
    <subcellularLocation>
        <location evidence="1">Cell membrane</location>
        <topology evidence="1">Multi-pass membrane protein</topology>
    </subcellularLocation>
</comment>
<evidence type="ECO:0000256" key="3">
    <source>
        <dbReference type="ARBA" id="ARBA00022741"/>
    </source>
</evidence>